<dbReference type="Pfam" id="PF13407">
    <property type="entry name" value="Peripla_BP_4"/>
    <property type="match status" value="1"/>
</dbReference>
<dbReference type="GeneID" id="93333543"/>
<dbReference type="Gene3D" id="3.40.50.2300">
    <property type="match status" value="2"/>
</dbReference>
<comment type="subcellular location">
    <subcellularLocation>
        <location evidence="1">Cell envelope</location>
    </subcellularLocation>
</comment>
<organism evidence="6 7">
    <name type="scientific">Hungatella hathewayi</name>
    <dbReference type="NCBI Taxonomy" id="154046"/>
    <lineage>
        <taxon>Bacteria</taxon>
        <taxon>Bacillati</taxon>
        <taxon>Bacillota</taxon>
        <taxon>Clostridia</taxon>
        <taxon>Lachnospirales</taxon>
        <taxon>Lachnospiraceae</taxon>
        <taxon>Hungatella</taxon>
    </lineage>
</organism>
<keyword evidence="3 4" id="KW-0732">Signal</keyword>
<dbReference type="GO" id="GO:0030246">
    <property type="term" value="F:carbohydrate binding"/>
    <property type="evidence" value="ECO:0007669"/>
    <property type="project" value="UniProtKB-ARBA"/>
</dbReference>
<gene>
    <name evidence="6" type="ORF">DWX41_12450</name>
</gene>
<evidence type="ECO:0000313" key="6">
    <source>
        <dbReference type="EMBL" id="RGC31612.1"/>
    </source>
</evidence>
<dbReference type="InterPro" id="IPR025997">
    <property type="entry name" value="SBP_2_dom"/>
</dbReference>
<dbReference type="CDD" id="cd01536">
    <property type="entry name" value="PBP1_ABC_sugar_binding-like"/>
    <property type="match status" value="1"/>
</dbReference>
<comment type="similarity">
    <text evidence="2">Belongs to the bacterial solute-binding protein 2 family.</text>
</comment>
<sequence>MKKRLLTVAIVAAMIASLAGCSNGDNKTDAKADTTTETTADTGKENEKDKDYVIGCVLISGTIQHCQLFKQGFEETCAANGAEAVVLDANYDPQVLISSINDLVAKGCDGIVVESCDANAPLAAIKEAANAGVVVAAADMYLDISEEDGTVISQTVSDNYSGGYECGEDVVKRADGKDFNVCIMELQTNTSAVDRVKGFQDAIEGHDNIKVLDIGTPNPENLEQKVAVCDAWVEKFDKIDAIFCYHDPAAIACVSSLKAAGRLENTFIYSVDGNEENLIAIKNGEVTGSAKQDPYKMAQASTEDIFTVLNGGAIDHDYLTKVPITYVDASNVDEFLK</sequence>
<dbReference type="RefSeq" id="WP_025655497.1">
    <property type="nucleotide sequence ID" value="NZ_QVIA01000012.1"/>
</dbReference>
<feature type="domain" description="Periplasmic binding protein" evidence="5">
    <location>
        <begin position="54"/>
        <end position="311"/>
    </location>
</feature>
<name>A0A3E2WVE7_9FIRM</name>
<proteinExistence type="inferred from homology"/>
<dbReference type="PROSITE" id="PS51257">
    <property type="entry name" value="PROKAR_LIPOPROTEIN"/>
    <property type="match status" value="1"/>
</dbReference>
<dbReference type="SUPFAM" id="SSF53822">
    <property type="entry name" value="Periplasmic binding protein-like I"/>
    <property type="match status" value="1"/>
</dbReference>
<evidence type="ECO:0000256" key="4">
    <source>
        <dbReference type="SAM" id="SignalP"/>
    </source>
</evidence>
<evidence type="ECO:0000256" key="3">
    <source>
        <dbReference type="ARBA" id="ARBA00022729"/>
    </source>
</evidence>
<dbReference type="EMBL" id="QVIA01000012">
    <property type="protein sequence ID" value="RGC31612.1"/>
    <property type="molecule type" value="Genomic_DNA"/>
</dbReference>
<evidence type="ECO:0000256" key="2">
    <source>
        <dbReference type="ARBA" id="ARBA00007639"/>
    </source>
</evidence>
<dbReference type="Proteomes" id="UP000261111">
    <property type="component" value="Unassembled WGS sequence"/>
</dbReference>
<protein>
    <submittedName>
        <fullName evidence="6">Sugar ABC transporter substrate-binding protein</fullName>
    </submittedName>
</protein>
<comment type="caution">
    <text evidence="6">The sequence shown here is derived from an EMBL/GenBank/DDBJ whole genome shotgun (WGS) entry which is preliminary data.</text>
</comment>
<evidence type="ECO:0000313" key="7">
    <source>
        <dbReference type="Proteomes" id="UP000261111"/>
    </source>
</evidence>
<dbReference type="GO" id="GO:0030313">
    <property type="term" value="C:cell envelope"/>
    <property type="evidence" value="ECO:0007669"/>
    <property type="project" value="UniProtKB-SubCell"/>
</dbReference>
<dbReference type="InterPro" id="IPR028082">
    <property type="entry name" value="Peripla_BP_I"/>
</dbReference>
<feature type="signal peptide" evidence="4">
    <location>
        <begin position="1"/>
        <end position="24"/>
    </location>
</feature>
<dbReference type="PANTHER" id="PTHR46847">
    <property type="entry name" value="D-ALLOSE-BINDING PERIPLASMIC PROTEIN-RELATED"/>
    <property type="match status" value="1"/>
</dbReference>
<dbReference type="PANTHER" id="PTHR46847:SF1">
    <property type="entry name" value="D-ALLOSE-BINDING PERIPLASMIC PROTEIN-RELATED"/>
    <property type="match status" value="1"/>
</dbReference>
<reference evidence="6 7" key="1">
    <citation type="submission" date="2018-08" db="EMBL/GenBank/DDBJ databases">
        <title>A genome reference for cultivated species of the human gut microbiota.</title>
        <authorList>
            <person name="Zou Y."/>
            <person name="Xue W."/>
            <person name="Luo G."/>
        </authorList>
    </citation>
    <scope>NUCLEOTIDE SEQUENCE [LARGE SCALE GENOMIC DNA]</scope>
    <source>
        <strain evidence="6 7">AF19-21</strain>
    </source>
</reference>
<feature type="chain" id="PRO_5039274950" evidence="4">
    <location>
        <begin position="25"/>
        <end position="337"/>
    </location>
</feature>
<evidence type="ECO:0000259" key="5">
    <source>
        <dbReference type="Pfam" id="PF13407"/>
    </source>
</evidence>
<evidence type="ECO:0000256" key="1">
    <source>
        <dbReference type="ARBA" id="ARBA00004196"/>
    </source>
</evidence>
<accession>A0A3E2WVE7</accession>
<dbReference type="AlphaFoldDB" id="A0A3E2WVE7"/>